<dbReference type="OrthoDB" id="10265890at2759"/>
<dbReference type="EMBL" id="JABWDY010041052">
    <property type="protein sequence ID" value="KAF5177679.1"/>
    <property type="molecule type" value="Genomic_DNA"/>
</dbReference>
<keyword evidence="6" id="KW-1185">Reference proteome</keyword>
<dbReference type="SUPFAM" id="SSF50249">
    <property type="entry name" value="Nucleic acid-binding proteins"/>
    <property type="match status" value="1"/>
</dbReference>
<proteinExistence type="predicted"/>
<sequence>MISGADLILIDDEIGDEEEEEDAFLGFVDYAKSLLSIEDRNDLGEIGESDIGPSWNWIVSRILKTCSAYSSGVTAGILLSDLSQAWNEQYRAGAPKKRPECITQMIKNHRRTKLLNTVTIDSIYEKNYLSVNSILEAVVVEVFVLPGTNIYMLRLGDFWSSSTIDLYLHRRYYDLVDLECPDRGILKKGREIFLTGCNLRTTGGSGYPRLLPTEYVVILLDENQDDDAILLGAQFCTDYFSSISPDAVKDGTSFSFYARIQSIGLLENYGRDGTLKRKQVTLVDIDGLKLSLFLWGEQVLLANLFSVGSMLALDRPFIASALDSNIETAEEFCLEYGTATQLYLVPFNQHGEQISVSSTQNRHQGSRTQNGFNGSQGHKVSQVTLPRDSQGSVDFSNYPFRSFVVDLCDKMTSINLYGVVIDIFQERNTSEKVFVLKIGDVTGEAVVKLHFINSWSLGRLSFGHTVYITGLTCYKSSQNLLEMSWFEKNVGASLVNLSCLLALLNSPCLHKMSYLSDLSIQTNITHICNVHLDHVEDYDVNSKLSHVVCGHFVTERPDGLLECSFCHCTSVEEVMRSFDLKITLADETMKISAWCTGQTAAELLQVSPDEFYELNEDDQAMYLYTLENERFTVAIVNCKRQIYGDTVGLNGEIGSCTWEIARALKL</sequence>
<name>A0A7J6UYI9_THATH</name>
<comment type="caution">
    <text evidence="5">The sequence shown here is derived from an EMBL/GenBank/DDBJ whole genome shotgun (WGS) entry which is preliminary data.</text>
</comment>
<feature type="domain" description="Cell division control protein 24 OB" evidence="2">
    <location>
        <begin position="406"/>
        <end position="626"/>
    </location>
</feature>
<evidence type="ECO:0000313" key="5">
    <source>
        <dbReference type="EMBL" id="KAF5177679.1"/>
    </source>
</evidence>
<dbReference type="InterPro" id="IPR035203">
    <property type="entry name" value="Cdc24_OB3"/>
</dbReference>
<dbReference type="Pfam" id="PF17246">
    <property type="entry name" value="CDC24_OB1"/>
    <property type="match status" value="1"/>
</dbReference>
<feature type="domain" description="Cell division control protein 24 OB" evidence="3">
    <location>
        <begin position="155"/>
        <end position="286"/>
    </location>
</feature>
<evidence type="ECO:0000259" key="2">
    <source>
        <dbReference type="Pfam" id="PF17244"/>
    </source>
</evidence>
<dbReference type="InterPro" id="IPR035200">
    <property type="entry name" value="Cdc24_OB2"/>
</dbReference>
<dbReference type="InterPro" id="IPR035201">
    <property type="entry name" value="Cdc24_OB1"/>
</dbReference>
<dbReference type="InterPro" id="IPR012340">
    <property type="entry name" value="NA-bd_OB-fold"/>
</dbReference>
<dbReference type="Proteomes" id="UP000554482">
    <property type="component" value="Unassembled WGS sequence"/>
</dbReference>
<evidence type="ECO:0000259" key="4">
    <source>
        <dbReference type="Pfam" id="PF17246"/>
    </source>
</evidence>
<dbReference type="Pfam" id="PF17244">
    <property type="entry name" value="CDC24_OB3"/>
    <property type="match status" value="1"/>
</dbReference>
<dbReference type="PANTHER" id="PTHR36033">
    <property type="entry name" value="NUCLEIC ACID-BINDING PROTEINS SUPERFAMILY"/>
    <property type="match status" value="1"/>
</dbReference>
<feature type="region of interest" description="Disordered" evidence="1">
    <location>
        <begin position="357"/>
        <end position="377"/>
    </location>
</feature>
<feature type="domain" description="Cell division control protein 24 OB" evidence="4">
    <location>
        <begin position="24"/>
        <end position="149"/>
    </location>
</feature>
<dbReference type="Gene3D" id="2.40.50.140">
    <property type="entry name" value="Nucleic acid-binding proteins"/>
    <property type="match status" value="1"/>
</dbReference>
<organism evidence="5 6">
    <name type="scientific">Thalictrum thalictroides</name>
    <name type="common">Rue-anemone</name>
    <name type="synonym">Anemone thalictroides</name>
    <dbReference type="NCBI Taxonomy" id="46969"/>
    <lineage>
        <taxon>Eukaryota</taxon>
        <taxon>Viridiplantae</taxon>
        <taxon>Streptophyta</taxon>
        <taxon>Embryophyta</taxon>
        <taxon>Tracheophyta</taxon>
        <taxon>Spermatophyta</taxon>
        <taxon>Magnoliopsida</taxon>
        <taxon>Ranunculales</taxon>
        <taxon>Ranunculaceae</taxon>
        <taxon>Thalictroideae</taxon>
        <taxon>Thalictrum</taxon>
    </lineage>
</organism>
<dbReference type="PANTHER" id="PTHR36033:SF1">
    <property type="entry name" value="NUCLEIC ACID-BINDING PROTEINS SUPERFAMILY"/>
    <property type="match status" value="1"/>
</dbReference>
<accession>A0A7J6UYI9</accession>
<evidence type="ECO:0000313" key="6">
    <source>
        <dbReference type="Proteomes" id="UP000554482"/>
    </source>
</evidence>
<dbReference type="Pfam" id="PF17245">
    <property type="entry name" value="CDC24_OB2"/>
    <property type="match status" value="1"/>
</dbReference>
<reference evidence="5 6" key="1">
    <citation type="submission" date="2020-06" db="EMBL/GenBank/DDBJ databases">
        <title>Transcriptomic and genomic resources for Thalictrum thalictroides and T. hernandezii: Facilitating candidate gene discovery in an emerging model plant lineage.</title>
        <authorList>
            <person name="Arias T."/>
            <person name="Riano-Pachon D.M."/>
            <person name="Di Stilio V.S."/>
        </authorList>
    </citation>
    <scope>NUCLEOTIDE SEQUENCE [LARGE SCALE GENOMIC DNA]</scope>
    <source>
        <strain evidence="6">cv. WT478/WT964</strain>
        <tissue evidence="5">Leaves</tissue>
    </source>
</reference>
<evidence type="ECO:0000256" key="1">
    <source>
        <dbReference type="SAM" id="MobiDB-lite"/>
    </source>
</evidence>
<protein>
    <submittedName>
        <fullName evidence="5">Nucleic acid-binding proteins superfamily</fullName>
    </submittedName>
</protein>
<gene>
    <name evidence="5" type="ORF">FRX31_032737</name>
</gene>
<evidence type="ECO:0000259" key="3">
    <source>
        <dbReference type="Pfam" id="PF17245"/>
    </source>
</evidence>
<dbReference type="AlphaFoldDB" id="A0A7J6UYI9"/>